<dbReference type="AlphaFoldDB" id="A0A8J2J646"/>
<reference evidence="3" key="1">
    <citation type="submission" date="2021-06" db="EMBL/GenBank/DDBJ databases">
        <authorList>
            <person name="Hodson N. C."/>
            <person name="Mongue J. A."/>
            <person name="Jaron S. K."/>
        </authorList>
    </citation>
    <scope>NUCLEOTIDE SEQUENCE</scope>
</reference>
<proteinExistence type="predicted"/>
<dbReference type="InterPro" id="IPR002731">
    <property type="entry name" value="ATPase_BadF"/>
</dbReference>
<accession>A0A8J2J646</accession>
<evidence type="ECO:0000256" key="1">
    <source>
        <dbReference type="ARBA" id="ARBA00012122"/>
    </source>
</evidence>
<dbReference type="PANTHER" id="PTHR12862:SF0">
    <property type="entry name" value="N-ACETYL-D-GLUCOSAMINE KINASE"/>
    <property type="match status" value="1"/>
</dbReference>
<evidence type="ECO:0000259" key="2">
    <source>
        <dbReference type="Pfam" id="PF01869"/>
    </source>
</evidence>
<evidence type="ECO:0000313" key="3">
    <source>
        <dbReference type="EMBL" id="CAG7659350.1"/>
    </source>
</evidence>
<dbReference type="Pfam" id="PF01869">
    <property type="entry name" value="BcrAD_BadFG"/>
    <property type="match status" value="1"/>
</dbReference>
<protein>
    <recommendedName>
        <fullName evidence="1">N-acetylglucosamine kinase</fullName>
        <ecNumber evidence="1">2.7.1.59</ecNumber>
    </recommendedName>
</protein>
<keyword evidence="4" id="KW-1185">Reference proteome</keyword>
<comment type="caution">
    <text evidence="3">The sequence shown here is derived from an EMBL/GenBank/DDBJ whole genome shotgun (WGS) entry which is preliminary data.</text>
</comment>
<name>A0A8J2J646_9HEXA</name>
<organism evidence="3 4">
    <name type="scientific">Allacma fusca</name>
    <dbReference type="NCBI Taxonomy" id="39272"/>
    <lineage>
        <taxon>Eukaryota</taxon>
        <taxon>Metazoa</taxon>
        <taxon>Ecdysozoa</taxon>
        <taxon>Arthropoda</taxon>
        <taxon>Hexapoda</taxon>
        <taxon>Collembola</taxon>
        <taxon>Symphypleona</taxon>
        <taxon>Sminthuridae</taxon>
        <taxon>Allacma</taxon>
    </lineage>
</organism>
<dbReference type="EMBL" id="CAJVCH010006548">
    <property type="protein sequence ID" value="CAG7659350.1"/>
    <property type="molecule type" value="Genomic_DNA"/>
</dbReference>
<dbReference type="OrthoDB" id="311172at2759"/>
<dbReference type="GO" id="GO:0045127">
    <property type="term" value="F:N-acetylglucosamine kinase activity"/>
    <property type="evidence" value="ECO:0007669"/>
    <property type="project" value="UniProtKB-EC"/>
</dbReference>
<feature type="domain" description="ATPase BadF/BadG/BcrA/BcrD type" evidence="2">
    <location>
        <begin position="8"/>
        <end position="188"/>
    </location>
</feature>
<evidence type="ECO:0000313" key="4">
    <source>
        <dbReference type="Proteomes" id="UP000708208"/>
    </source>
</evidence>
<dbReference type="EC" id="2.7.1.59" evidence="1"/>
<gene>
    <name evidence="3" type="ORF">AFUS01_LOCUS1174</name>
</gene>
<sequence length="296" mass="32121">MTNQVFCGIEGGGTHSTAIVLDINGMKLGELLDEQFINPLLLGLEGSANLIVKMAEKALKQAGMDDIKAITTLGLCLSGGEDEKFNEELRQVVISKLPHVEEVVVTSDTLSPLTAASENGGIVLISGTGSNCLLINPDGSTARCGGWGYMLGDEGSAYWLAYQAVKTCMLEQDNYTTPMYETTYVWEEIKAHFNIENRFGLLSHCHSDFNKSFYSGLTVRLAKGAANGDKLCLHLFELCGQELGKHVAAVIKDVHPDLYNSHLGLPIVCVGSVWKSWKFLKPGFEFILGLTDGKTP</sequence>
<dbReference type="PANTHER" id="PTHR12862">
    <property type="entry name" value="BADF TYPE ATPASE DOMAIN-CONTAINING PROTEIN"/>
    <property type="match status" value="1"/>
</dbReference>
<dbReference type="InterPro" id="IPR039758">
    <property type="entry name" value="NAGK-like"/>
</dbReference>
<dbReference type="Proteomes" id="UP000708208">
    <property type="component" value="Unassembled WGS sequence"/>
</dbReference>
<feature type="non-terminal residue" evidence="3">
    <location>
        <position position="296"/>
    </location>
</feature>